<name>A0A6J5N5M9_9CAUD</name>
<dbReference type="EMBL" id="LR796609">
    <property type="protein sequence ID" value="CAB4154073.1"/>
    <property type="molecule type" value="Genomic_DNA"/>
</dbReference>
<sequence length="135" mass="13937">MARIVLTDAKVTINGVNLSDHIASVSLSRSDDVIETSAFGSIAAKTRVAGLQDNSVTLEFHQDFATSNVEATIYPLLGSTTTIVVSPTSTVSATSPSYSFTALVSEWTPLNGGVGELATASVTWNISGAITKATA</sequence>
<evidence type="ECO:0000313" key="1">
    <source>
        <dbReference type="EMBL" id="CAB4154073.1"/>
    </source>
</evidence>
<evidence type="ECO:0008006" key="2">
    <source>
        <dbReference type="Google" id="ProtNLM"/>
    </source>
</evidence>
<proteinExistence type="predicted"/>
<reference evidence="1" key="1">
    <citation type="submission" date="2020-04" db="EMBL/GenBank/DDBJ databases">
        <authorList>
            <person name="Chiriac C."/>
            <person name="Salcher M."/>
            <person name="Ghai R."/>
            <person name="Kavagutti S V."/>
        </authorList>
    </citation>
    <scope>NUCLEOTIDE SEQUENCE</scope>
</reference>
<protein>
    <recommendedName>
        <fullName evidence="2">Phage major tail protein TP901-1</fullName>
    </recommendedName>
</protein>
<gene>
    <name evidence="1" type="ORF">UFOVP637_15</name>
</gene>
<accession>A0A6J5N5M9</accession>
<organism evidence="1">
    <name type="scientific">uncultured Caudovirales phage</name>
    <dbReference type="NCBI Taxonomy" id="2100421"/>
    <lineage>
        <taxon>Viruses</taxon>
        <taxon>Duplodnaviria</taxon>
        <taxon>Heunggongvirae</taxon>
        <taxon>Uroviricota</taxon>
        <taxon>Caudoviricetes</taxon>
        <taxon>Peduoviridae</taxon>
        <taxon>Maltschvirus</taxon>
        <taxon>Maltschvirus maltsch</taxon>
    </lineage>
</organism>